<gene>
    <name evidence="2" type="ORF">PS2015_2414</name>
</gene>
<evidence type="ECO:0000256" key="1">
    <source>
        <dbReference type="SAM" id="SignalP"/>
    </source>
</evidence>
<feature type="signal peptide" evidence="1">
    <location>
        <begin position="1"/>
        <end position="26"/>
    </location>
</feature>
<evidence type="ECO:0000313" key="3">
    <source>
        <dbReference type="Proteomes" id="UP000065641"/>
    </source>
</evidence>
<dbReference type="AlphaFoldDB" id="A0A0S2KFG7"/>
<proteinExistence type="predicted"/>
<evidence type="ECO:0000313" key="2">
    <source>
        <dbReference type="EMBL" id="ALO47048.1"/>
    </source>
</evidence>
<reference evidence="2 3" key="1">
    <citation type="submission" date="2015-11" db="EMBL/GenBank/DDBJ databases">
        <authorList>
            <person name="Zhang Y."/>
            <person name="Guo Z."/>
        </authorList>
    </citation>
    <scope>NUCLEOTIDE SEQUENCE [LARGE SCALE GENOMIC DNA]</scope>
    <source>
        <strain evidence="2 3">KCTC 32221</strain>
    </source>
</reference>
<dbReference type="Proteomes" id="UP000065641">
    <property type="component" value="Chromosome"/>
</dbReference>
<accession>A0A0S2KFG7</accession>
<name>A0A0S2KFG7_9GAMM</name>
<dbReference type="STRING" id="1249552.PS2015_2414"/>
<keyword evidence="3" id="KW-1185">Reference proteome</keyword>
<evidence type="ECO:0008006" key="4">
    <source>
        <dbReference type="Google" id="ProtNLM"/>
    </source>
</evidence>
<sequence length="135" mass="15322" precursor="true">MPIARFILMAAAALLVGCGGSPNWQAPPADEQLIPEIAQDGTKFFTFQRDYLVAVSSRENREMVSRSQRGIRIGEYEVEARVNAILERTGYCRQGFFELYREQTFQRFLVRGECREAADESDRARFTGPIPLLAN</sequence>
<organism evidence="2 3">
    <name type="scientific">Pseudohongiella spirulinae</name>
    <dbReference type="NCBI Taxonomy" id="1249552"/>
    <lineage>
        <taxon>Bacteria</taxon>
        <taxon>Pseudomonadati</taxon>
        <taxon>Pseudomonadota</taxon>
        <taxon>Gammaproteobacteria</taxon>
        <taxon>Pseudomonadales</taxon>
        <taxon>Pseudohongiellaceae</taxon>
        <taxon>Pseudohongiella</taxon>
    </lineage>
</organism>
<protein>
    <recommendedName>
        <fullName evidence="4">Lipoprotein</fullName>
    </recommendedName>
</protein>
<dbReference type="PROSITE" id="PS51257">
    <property type="entry name" value="PROKAR_LIPOPROTEIN"/>
    <property type="match status" value="1"/>
</dbReference>
<dbReference type="KEGG" id="pspi:PS2015_2414"/>
<dbReference type="EMBL" id="CP013189">
    <property type="protein sequence ID" value="ALO47048.1"/>
    <property type="molecule type" value="Genomic_DNA"/>
</dbReference>
<feature type="chain" id="PRO_5006601578" description="Lipoprotein" evidence="1">
    <location>
        <begin position="27"/>
        <end position="135"/>
    </location>
</feature>
<keyword evidence="1" id="KW-0732">Signal</keyword>